<proteinExistence type="inferred from homology"/>
<dbReference type="RefSeq" id="WP_016389373.1">
    <property type="nucleotide sequence ID" value="NC_018868.3"/>
</dbReference>
<organism evidence="13 14">
    <name type="scientific">Simiduia agarivorans (strain DSM 21679 / JCM 13881 / BCRC 17597 / SA1)</name>
    <dbReference type="NCBI Taxonomy" id="1117647"/>
    <lineage>
        <taxon>Bacteria</taxon>
        <taxon>Pseudomonadati</taxon>
        <taxon>Pseudomonadota</taxon>
        <taxon>Gammaproteobacteria</taxon>
        <taxon>Cellvibrionales</taxon>
        <taxon>Cellvibrionaceae</taxon>
        <taxon>Simiduia</taxon>
    </lineage>
</organism>
<evidence type="ECO:0000256" key="6">
    <source>
        <dbReference type="ARBA" id="ARBA00035676"/>
    </source>
</evidence>
<dbReference type="HOGENOM" id="CLU_020844_4_1_6"/>
<keyword evidence="3 12" id="KW-0663">Pyridoxal phosphate</keyword>
<dbReference type="SUPFAM" id="SSF56752">
    <property type="entry name" value="D-aminoacid aminotransferase-like PLP-dependent enzymes"/>
    <property type="match status" value="1"/>
</dbReference>
<sequence length="285" mass="31716">MSIAYLNGEFLPLEQARISPLDRGFLFGDGIYEVIPSYGGKLVGFGPHIDRMKEGLSLIEIGLDWDHQQWRDLCEQLCAKNGNGNLGVYLHVSRGADTKRYHAYPEGVQPTVFGFTFDIAEPPVADKTKAKAYKVSTTEDMRWRRCHIKSTALLGNVMHFQQGYAAGNNETILYNADKLVTEASACNVFMVKNGTVFTAPLDNQLLPGITRLMLLDVLKKYTDIPVKEEFFSLADLMAADEVWLTSSSKEVAPVTHVDGKAIGNGQIGAVWEKAQTAFEAHRYDY</sequence>
<dbReference type="InterPro" id="IPR043131">
    <property type="entry name" value="BCAT-like_N"/>
</dbReference>
<evidence type="ECO:0000256" key="5">
    <source>
        <dbReference type="ARBA" id="ARBA00035633"/>
    </source>
</evidence>
<keyword evidence="14" id="KW-1185">Reference proteome</keyword>
<evidence type="ECO:0000256" key="9">
    <source>
        <dbReference type="ARBA" id="ARBA00069174"/>
    </source>
</evidence>
<evidence type="ECO:0000256" key="12">
    <source>
        <dbReference type="RuleBase" id="RU004516"/>
    </source>
</evidence>
<protein>
    <recommendedName>
        <fullName evidence="9">Aminodeoxychorismate lyase</fullName>
        <ecNumber evidence="6">4.1.3.38</ecNumber>
    </recommendedName>
    <alternativeName>
        <fullName evidence="10">4-amino-4-deoxychorismate lyase</fullName>
    </alternativeName>
</protein>
<dbReference type="InterPro" id="IPR036038">
    <property type="entry name" value="Aminotransferase-like"/>
</dbReference>
<evidence type="ECO:0000313" key="14">
    <source>
        <dbReference type="Proteomes" id="UP000000466"/>
    </source>
</evidence>
<evidence type="ECO:0000256" key="2">
    <source>
        <dbReference type="ARBA" id="ARBA00009320"/>
    </source>
</evidence>
<evidence type="ECO:0000256" key="8">
    <source>
        <dbReference type="ARBA" id="ARBA00054027"/>
    </source>
</evidence>
<dbReference type="PANTHER" id="PTHR42743">
    <property type="entry name" value="AMINO-ACID AMINOTRANSFERASE"/>
    <property type="match status" value="1"/>
</dbReference>
<dbReference type="GO" id="GO:0046656">
    <property type="term" value="P:folic acid biosynthetic process"/>
    <property type="evidence" value="ECO:0007669"/>
    <property type="project" value="UniProtKB-KW"/>
</dbReference>
<dbReference type="CDD" id="cd01558">
    <property type="entry name" value="D-AAT_like"/>
    <property type="match status" value="1"/>
</dbReference>
<evidence type="ECO:0000256" key="1">
    <source>
        <dbReference type="ARBA" id="ARBA00001933"/>
    </source>
</evidence>
<comment type="catalytic activity">
    <reaction evidence="7">
        <text>4-amino-4-deoxychorismate = 4-aminobenzoate + pyruvate + H(+)</text>
        <dbReference type="Rhea" id="RHEA:16201"/>
        <dbReference type="ChEBI" id="CHEBI:15361"/>
        <dbReference type="ChEBI" id="CHEBI:15378"/>
        <dbReference type="ChEBI" id="CHEBI:17836"/>
        <dbReference type="ChEBI" id="CHEBI:58406"/>
        <dbReference type="EC" id="4.1.3.38"/>
    </reaction>
</comment>
<comment type="cofactor">
    <cofactor evidence="1 12">
        <name>pyridoxal 5'-phosphate</name>
        <dbReference type="ChEBI" id="CHEBI:597326"/>
    </cofactor>
</comment>
<comment type="pathway">
    <text evidence="5">Cofactor biosynthesis; tetrahydrofolate biosynthesis; 4-aminobenzoate from chorismate: step 2/2.</text>
</comment>
<evidence type="ECO:0000256" key="4">
    <source>
        <dbReference type="ARBA" id="ARBA00022909"/>
    </source>
</evidence>
<dbReference type="Gene3D" id="3.30.470.10">
    <property type="match status" value="1"/>
</dbReference>
<dbReference type="PANTHER" id="PTHR42743:SF10">
    <property type="entry name" value="D-ALANINE AMINOTRANSFERASE"/>
    <property type="match status" value="1"/>
</dbReference>
<dbReference type="InterPro" id="IPR043132">
    <property type="entry name" value="BCAT-like_C"/>
</dbReference>
<gene>
    <name evidence="13" type="ordered locus">M5M_11917</name>
</gene>
<dbReference type="OrthoDB" id="21319at2"/>
<dbReference type="EMBL" id="CP003746">
    <property type="protein sequence ID" value="AGN11327.1"/>
    <property type="molecule type" value="Genomic_DNA"/>
</dbReference>
<dbReference type="AlphaFoldDB" id="R9S3D2"/>
<dbReference type="EC" id="4.1.3.38" evidence="6"/>
<dbReference type="eggNOG" id="COG0115">
    <property type="taxonomic scope" value="Bacteria"/>
</dbReference>
<evidence type="ECO:0000256" key="11">
    <source>
        <dbReference type="RuleBase" id="RU004106"/>
    </source>
</evidence>
<accession>R9S3D2</accession>
<evidence type="ECO:0000256" key="3">
    <source>
        <dbReference type="ARBA" id="ARBA00022898"/>
    </source>
</evidence>
<dbReference type="Proteomes" id="UP000000466">
    <property type="component" value="Chromosome"/>
</dbReference>
<evidence type="ECO:0000256" key="7">
    <source>
        <dbReference type="ARBA" id="ARBA00049529"/>
    </source>
</evidence>
<dbReference type="GO" id="GO:0008652">
    <property type="term" value="P:amino acid biosynthetic process"/>
    <property type="evidence" value="ECO:0007669"/>
    <property type="project" value="UniProtKB-ARBA"/>
</dbReference>
<comment type="similarity">
    <text evidence="2 11">Belongs to the class-IV pyridoxal-phosphate-dependent aminotransferase family.</text>
</comment>
<dbReference type="InterPro" id="IPR018300">
    <property type="entry name" value="Aminotrans_IV_CS"/>
</dbReference>
<evidence type="ECO:0000313" key="13">
    <source>
        <dbReference type="EMBL" id="AGN11327.1"/>
    </source>
</evidence>
<reference evidence="13 14" key="1">
    <citation type="journal article" date="2013" name="Genome Announc.">
        <title>Complete genome sequence of Simiduia agarivorans SA1(T), a marine bacterium able to degrade a variety of polysaccharides.</title>
        <authorList>
            <person name="Lin S.Y."/>
            <person name="Shieh W.Y."/>
            <person name="Chen J.S."/>
            <person name="Tang S.L."/>
        </authorList>
    </citation>
    <scope>NUCLEOTIDE SEQUENCE [LARGE SCALE GENOMIC DNA]</scope>
    <source>
        <strain evidence="14">DSM 21679 / JCM 13881 / BCRC 17597 / SA1</strain>
    </source>
</reference>
<name>R9S3D2_SIMAS</name>
<dbReference type="GO" id="GO:0008696">
    <property type="term" value="F:4-amino-4-deoxychorismate lyase activity"/>
    <property type="evidence" value="ECO:0007669"/>
    <property type="project" value="UniProtKB-EC"/>
</dbReference>
<evidence type="ECO:0000256" key="10">
    <source>
        <dbReference type="ARBA" id="ARBA00080135"/>
    </source>
</evidence>
<dbReference type="InterPro" id="IPR001544">
    <property type="entry name" value="Aminotrans_IV"/>
</dbReference>
<dbReference type="InterPro" id="IPR050571">
    <property type="entry name" value="Class-IV_PLP-Dep_Aminotrnsfr"/>
</dbReference>
<dbReference type="PROSITE" id="PS00770">
    <property type="entry name" value="AA_TRANSFER_CLASS_4"/>
    <property type="match status" value="1"/>
</dbReference>
<comment type="function">
    <text evidence="8">Involved in the biosynthesis of p-aminobenzoate (PABA), a precursor of tetrahydrofolate. Converts 4-amino-4-deoxychorismate into 4-aminobenzoate (PABA) and pyruvate.</text>
</comment>
<dbReference type="Pfam" id="PF01063">
    <property type="entry name" value="Aminotran_4"/>
    <property type="match status" value="1"/>
</dbReference>
<dbReference type="Gene3D" id="3.20.10.10">
    <property type="entry name" value="D-amino Acid Aminotransferase, subunit A, domain 2"/>
    <property type="match status" value="1"/>
</dbReference>
<keyword evidence="4" id="KW-0289">Folate biosynthesis</keyword>
<dbReference type="FunFam" id="3.20.10.10:FF:000002">
    <property type="entry name" value="D-alanine aminotransferase"/>
    <property type="match status" value="1"/>
</dbReference>
<dbReference type="STRING" id="1117647.M5M_11917"/>
<dbReference type="GO" id="GO:0005829">
    <property type="term" value="C:cytosol"/>
    <property type="evidence" value="ECO:0007669"/>
    <property type="project" value="TreeGrafter"/>
</dbReference>
<dbReference type="KEGG" id="saga:M5M_11917"/>